<feature type="compositionally biased region" description="Basic and acidic residues" evidence="2">
    <location>
        <begin position="851"/>
        <end position="864"/>
    </location>
</feature>
<dbReference type="Pfam" id="PF00990">
    <property type="entry name" value="GGDEF"/>
    <property type="match status" value="1"/>
</dbReference>
<keyword evidence="3" id="KW-0472">Membrane</keyword>
<keyword evidence="1" id="KW-0802">TPR repeat</keyword>
<dbReference type="PANTHER" id="PTHR44757:SF2">
    <property type="entry name" value="BIOFILM ARCHITECTURE MAINTENANCE PROTEIN MBAA"/>
    <property type="match status" value="1"/>
</dbReference>
<dbReference type="EMBL" id="JACICF010000001">
    <property type="protein sequence ID" value="MBB3763530.1"/>
    <property type="molecule type" value="Genomic_DNA"/>
</dbReference>
<dbReference type="PANTHER" id="PTHR44757">
    <property type="entry name" value="DIGUANYLATE CYCLASE DGCP"/>
    <property type="match status" value="1"/>
</dbReference>
<accession>A0A839YYH5</accession>
<dbReference type="PROSITE" id="PS50005">
    <property type="entry name" value="TPR"/>
    <property type="match status" value="1"/>
</dbReference>
<dbReference type="RefSeq" id="WP_183932867.1">
    <property type="nucleotide sequence ID" value="NZ_JACICF010000001.1"/>
</dbReference>
<dbReference type="SUPFAM" id="SSF55073">
    <property type="entry name" value="Nucleotide cyclase"/>
    <property type="match status" value="1"/>
</dbReference>
<feature type="domain" description="GGDEF" evidence="6">
    <location>
        <begin position="464"/>
        <end position="597"/>
    </location>
</feature>
<dbReference type="Proteomes" id="UP000578569">
    <property type="component" value="Unassembled WGS sequence"/>
</dbReference>
<dbReference type="SMART" id="SM00052">
    <property type="entry name" value="EAL"/>
    <property type="match status" value="1"/>
</dbReference>
<keyword evidence="8" id="KW-1185">Reference proteome</keyword>
<dbReference type="InterPro" id="IPR052155">
    <property type="entry name" value="Biofilm_reg_signaling"/>
</dbReference>
<dbReference type="PROSITE" id="PS50883">
    <property type="entry name" value="EAL"/>
    <property type="match status" value="1"/>
</dbReference>
<feature type="chain" id="PRO_5032958275" evidence="4">
    <location>
        <begin position="27"/>
        <end position="864"/>
    </location>
</feature>
<sequence length="864" mass="93706">MARRGSRLIVAALASATLATAVPALAAAPAPSAFTAKIEEAKSSMMADSAAALELAREARKLASSEAGQEDVARLTAQWLEGEALMRLNRGEEAADLLGKSLAEAERIAPRTKLHADLLRSHASVNAFGGNYGEALSSFLEAHERYQALGEARSEAIVLQNIGSLYSDARDYQRVLGYYRQARLAYPEDPALSLSAHNNTANALKELKKFDEAEAEFRKALEIAAKMDSPLLEARILTNIASTQYLRGQLGAAEATVVKGLAFAEKGAEPWEPFLYGVRAQIALARGNAKLAERYLQRTFAGQDLDATSPFFRDFHETAFTVYSALGQHQRASQHLVAFNRLDGQARDLSAKANNALLGARFDAANRELRISKLSAEKAANEVRLAKAQNQVWLLTGGIAFVILAFLAALATLRMMARSKAAISAANAKLTYVTQHDSLTGVFARDHFRHLLETEQRKAAAAGETGVLMFIDLDRFKQVNDLYGHATGDKLLALVAERFRAAAGKKAVIGRLGGDEFGVMLPSPTEMSEAREVAARLIGMIGQPYAIDDFEVSVGASVGLATIGETDGDTSTLMTNADLALYEAKRRGRATSAIYKPHMRDKLEERAILENDLAAALEEGQLSISYQPIVNGTNREVVCYEALMRWNHPERGEISPSVFIPIAEEALLIEQLGAWMLRTACNEAVNWPENVRLTVNVSALQISNGAFLGTVVDALAKSGLAPQRLLLELTESVVLEMDEQLEQLLASLNRLGVTFALDDFGRGYSSLNYIEKMQFSMIKIDRDFVQSAASGSPKSEAIISAIVSLAKSLDIDVTAEGIEEEDQVRAMTKLGCSCFQGYHFGQPNPAANKAKRSDRDEGPAHKVA</sequence>
<feature type="region of interest" description="Disordered" evidence="2">
    <location>
        <begin position="845"/>
        <end position="864"/>
    </location>
</feature>
<feature type="transmembrane region" description="Helical" evidence="3">
    <location>
        <begin position="392"/>
        <end position="413"/>
    </location>
</feature>
<reference evidence="7 8" key="1">
    <citation type="submission" date="2020-08" db="EMBL/GenBank/DDBJ databases">
        <title>Genomic Encyclopedia of Type Strains, Phase IV (KMG-IV): sequencing the most valuable type-strain genomes for metagenomic binning, comparative biology and taxonomic classification.</title>
        <authorList>
            <person name="Goeker M."/>
        </authorList>
    </citation>
    <scope>NUCLEOTIDE SEQUENCE [LARGE SCALE GENOMIC DNA]</scope>
    <source>
        <strain evidence="7 8">DSM 24194</strain>
    </source>
</reference>
<keyword evidence="3" id="KW-0812">Transmembrane</keyword>
<dbReference type="SUPFAM" id="SSF141868">
    <property type="entry name" value="EAL domain-like"/>
    <property type="match status" value="1"/>
</dbReference>
<name>A0A839YYH5_9SPHN</name>
<evidence type="ECO:0000256" key="4">
    <source>
        <dbReference type="SAM" id="SignalP"/>
    </source>
</evidence>
<feature type="domain" description="EAL" evidence="5">
    <location>
        <begin position="606"/>
        <end position="857"/>
    </location>
</feature>
<dbReference type="InterPro" id="IPR029787">
    <property type="entry name" value="Nucleotide_cyclase"/>
</dbReference>
<proteinExistence type="predicted"/>
<dbReference type="SMART" id="SM00267">
    <property type="entry name" value="GGDEF"/>
    <property type="match status" value="1"/>
</dbReference>
<dbReference type="PROSITE" id="PS50887">
    <property type="entry name" value="GGDEF"/>
    <property type="match status" value="1"/>
</dbReference>
<keyword evidence="3" id="KW-1133">Transmembrane helix</keyword>
<dbReference type="CDD" id="cd01948">
    <property type="entry name" value="EAL"/>
    <property type="match status" value="1"/>
</dbReference>
<dbReference type="Gene3D" id="1.25.40.10">
    <property type="entry name" value="Tetratricopeptide repeat domain"/>
    <property type="match status" value="2"/>
</dbReference>
<evidence type="ECO:0000256" key="1">
    <source>
        <dbReference type="PROSITE-ProRule" id="PRU00339"/>
    </source>
</evidence>
<dbReference type="Gene3D" id="3.30.70.270">
    <property type="match status" value="1"/>
</dbReference>
<evidence type="ECO:0000256" key="2">
    <source>
        <dbReference type="SAM" id="MobiDB-lite"/>
    </source>
</evidence>
<dbReference type="NCBIfam" id="TIGR00254">
    <property type="entry name" value="GGDEF"/>
    <property type="match status" value="1"/>
</dbReference>
<dbReference type="InterPro" id="IPR001633">
    <property type="entry name" value="EAL_dom"/>
</dbReference>
<feature type="signal peptide" evidence="4">
    <location>
        <begin position="1"/>
        <end position="26"/>
    </location>
</feature>
<dbReference type="CDD" id="cd01949">
    <property type="entry name" value="GGDEF"/>
    <property type="match status" value="1"/>
</dbReference>
<feature type="repeat" description="TPR" evidence="1">
    <location>
        <begin position="156"/>
        <end position="189"/>
    </location>
</feature>
<organism evidence="7 8">
    <name type="scientific">Sphingomicrobium lutaoense</name>
    <dbReference type="NCBI Taxonomy" id="515949"/>
    <lineage>
        <taxon>Bacteria</taxon>
        <taxon>Pseudomonadati</taxon>
        <taxon>Pseudomonadota</taxon>
        <taxon>Alphaproteobacteria</taxon>
        <taxon>Sphingomonadales</taxon>
        <taxon>Sphingomonadaceae</taxon>
        <taxon>Sphingomicrobium</taxon>
    </lineage>
</organism>
<dbReference type="InterPro" id="IPR000160">
    <property type="entry name" value="GGDEF_dom"/>
</dbReference>
<dbReference type="Pfam" id="PF00563">
    <property type="entry name" value="EAL"/>
    <property type="match status" value="1"/>
</dbReference>
<dbReference type="InterPro" id="IPR035919">
    <property type="entry name" value="EAL_sf"/>
</dbReference>
<evidence type="ECO:0000259" key="5">
    <source>
        <dbReference type="PROSITE" id="PS50883"/>
    </source>
</evidence>
<evidence type="ECO:0000313" key="7">
    <source>
        <dbReference type="EMBL" id="MBB3763530.1"/>
    </source>
</evidence>
<keyword evidence="4" id="KW-0732">Signal</keyword>
<dbReference type="Gene3D" id="3.20.20.450">
    <property type="entry name" value="EAL domain"/>
    <property type="match status" value="1"/>
</dbReference>
<dbReference type="InterPro" id="IPR043128">
    <property type="entry name" value="Rev_trsase/Diguanyl_cyclase"/>
</dbReference>
<evidence type="ECO:0000259" key="6">
    <source>
        <dbReference type="PROSITE" id="PS50887"/>
    </source>
</evidence>
<protein>
    <submittedName>
        <fullName evidence="7">Diguanylate cyclase (GGDEF)-like protein</fullName>
    </submittedName>
</protein>
<gene>
    <name evidence="7" type="ORF">FHS50_000553</name>
</gene>
<comment type="caution">
    <text evidence="7">The sequence shown here is derived from an EMBL/GenBank/DDBJ whole genome shotgun (WGS) entry which is preliminary data.</text>
</comment>
<dbReference type="SMART" id="SM00028">
    <property type="entry name" value="TPR"/>
    <property type="match status" value="3"/>
</dbReference>
<dbReference type="InterPro" id="IPR019734">
    <property type="entry name" value="TPR_rpt"/>
</dbReference>
<evidence type="ECO:0000256" key="3">
    <source>
        <dbReference type="SAM" id="Phobius"/>
    </source>
</evidence>
<evidence type="ECO:0000313" key="8">
    <source>
        <dbReference type="Proteomes" id="UP000578569"/>
    </source>
</evidence>
<dbReference type="SUPFAM" id="SSF48452">
    <property type="entry name" value="TPR-like"/>
    <property type="match status" value="1"/>
</dbReference>
<dbReference type="InterPro" id="IPR011990">
    <property type="entry name" value="TPR-like_helical_dom_sf"/>
</dbReference>
<dbReference type="AlphaFoldDB" id="A0A839YYH5"/>